<name>A0A8J3AFC8_9ACTN</name>
<dbReference type="Proteomes" id="UP000650511">
    <property type="component" value="Unassembled WGS sequence"/>
</dbReference>
<dbReference type="AlphaFoldDB" id="A0A8J3AFC8"/>
<evidence type="ECO:0000256" key="1">
    <source>
        <dbReference type="SAM" id="MobiDB-lite"/>
    </source>
</evidence>
<accession>A0A8J3AFC8</accession>
<sequence>MASGSETESATKSRVHENAAYEPSESAAAATSRRMARQLVRSRERGCACPLDLTFRGSGPRWRHQPGCPAVKSKRRRRGVRPRVEGPHVSERPTTSRCGAATRDGRPCRQKVGPEAPCKYHGQGGTA</sequence>
<gene>
    <name evidence="2" type="ORF">GCM10011354_23020</name>
</gene>
<feature type="compositionally biased region" description="Low complexity" evidence="1">
    <location>
        <begin position="20"/>
        <end position="33"/>
    </location>
</feature>
<feature type="compositionally biased region" description="Basic residues" evidence="1">
    <location>
        <begin position="72"/>
        <end position="81"/>
    </location>
</feature>
<keyword evidence="3" id="KW-1185">Reference proteome</keyword>
<dbReference type="EMBL" id="BMHA01000008">
    <property type="protein sequence ID" value="GGI07225.1"/>
    <property type="molecule type" value="Genomic_DNA"/>
</dbReference>
<feature type="compositionally biased region" description="Basic and acidic residues" evidence="1">
    <location>
        <begin position="82"/>
        <end position="91"/>
    </location>
</feature>
<feature type="region of interest" description="Disordered" evidence="1">
    <location>
        <begin position="1"/>
        <end position="42"/>
    </location>
</feature>
<feature type="region of interest" description="Disordered" evidence="1">
    <location>
        <begin position="62"/>
        <end position="127"/>
    </location>
</feature>
<evidence type="ECO:0000313" key="3">
    <source>
        <dbReference type="Proteomes" id="UP000650511"/>
    </source>
</evidence>
<evidence type="ECO:0000313" key="2">
    <source>
        <dbReference type="EMBL" id="GGI07225.1"/>
    </source>
</evidence>
<feature type="compositionally biased region" description="Basic and acidic residues" evidence="1">
    <location>
        <begin position="9"/>
        <end position="19"/>
    </location>
</feature>
<reference evidence="2" key="2">
    <citation type="submission" date="2020-09" db="EMBL/GenBank/DDBJ databases">
        <authorList>
            <person name="Sun Q."/>
            <person name="Zhou Y."/>
        </authorList>
    </citation>
    <scope>NUCLEOTIDE SEQUENCE</scope>
    <source>
        <strain evidence="2">CGMCC 1.14988</strain>
    </source>
</reference>
<organism evidence="2 3">
    <name type="scientific">Egicoccus halophilus</name>
    <dbReference type="NCBI Taxonomy" id="1670830"/>
    <lineage>
        <taxon>Bacteria</taxon>
        <taxon>Bacillati</taxon>
        <taxon>Actinomycetota</taxon>
        <taxon>Nitriliruptoria</taxon>
        <taxon>Egicoccales</taxon>
        <taxon>Egicoccaceae</taxon>
        <taxon>Egicoccus</taxon>
    </lineage>
</organism>
<reference evidence="2" key="1">
    <citation type="journal article" date="2014" name="Int. J. Syst. Evol. Microbiol.">
        <title>Complete genome sequence of Corynebacterium casei LMG S-19264T (=DSM 44701T), isolated from a smear-ripened cheese.</title>
        <authorList>
            <consortium name="US DOE Joint Genome Institute (JGI-PGF)"/>
            <person name="Walter F."/>
            <person name="Albersmeier A."/>
            <person name="Kalinowski J."/>
            <person name="Ruckert C."/>
        </authorList>
    </citation>
    <scope>NUCLEOTIDE SEQUENCE</scope>
    <source>
        <strain evidence="2">CGMCC 1.14988</strain>
    </source>
</reference>
<protein>
    <submittedName>
        <fullName evidence="2">Uncharacterized protein</fullName>
    </submittedName>
</protein>
<proteinExistence type="predicted"/>
<comment type="caution">
    <text evidence="2">The sequence shown here is derived from an EMBL/GenBank/DDBJ whole genome shotgun (WGS) entry which is preliminary data.</text>
</comment>